<gene>
    <name evidence="1" type="ORF">LXT12_26485</name>
</gene>
<evidence type="ECO:0008006" key="3">
    <source>
        <dbReference type="Google" id="ProtNLM"/>
    </source>
</evidence>
<reference evidence="1 2" key="1">
    <citation type="submission" date="2021-12" db="EMBL/GenBank/DDBJ databases">
        <title>Genome seq of p7.</title>
        <authorList>
            <person name="Seo T."/>
        </authorList>
    </citation>
    <scope>NUCLEOTIDE SEQUENCE [LARGE SCALE GENOMIC DNA]</scope>
    <source>
        <strain evidence="1 2">P7</strain>
    </source>
</reference>
<proteinExistence type="predicted"/>
<keyword evidence="2" id="KW-1185">Reference proteome</keyword>
<evidence type="ECO:0000313" key="2">
    <source>
        <dbReference type="Proteomes" id="UP001201463"/>
    </source>
</evidence>
<accession>A0ABS8XIU6</accession>
<dbReference type="EMBL" id="JAJTWT010000027">
    <property type="protein sequence ID" value="MCE4540782.1"/>
    <property type="molecule type" value="Genomic_DNA"/>
</dbReference>
<comment type="caution">
    <text evidence="1">The sequence shown here is derived from an EMBL/GenBank/DDBJ whole genome shotgun (WGS) entry which is preliminary data.</text>
</comment>
<organism evidence="1 2">
    <name type="scientific">Pelomonas caseinilytica</name>
    <dbReference type="NCBI Taxonomy" id="2906763"/>
    <lineage>
        <taxon>Bacteria</taxon>
        <taxon>Pseudomonadati</taxon>
        <taxon>Pseudomonadota</taxon>
        <taxon>Betaproteobacteria</taxon>
        <taxon>Burkholderiales</taxon>
        <taxon>Sphaerotilaceae</taxon>
        <taxon>Roseateles</taxon>
    </lineage>
</organism>
<name>A0ABS8XIU6_9BURK</name>
<evidence type="ECO:0000313" key="1">
    <source>
        <dbReference type="EMBL" id="MCE4540782.1"/>
    </source>
</evidence>
<dbReference type="Proteomes" id="UP001201463">
    <property type="component" value="Unassembled WGS sequence"/>
</dbReference>
<protein>
    <recommendedName>
        <fullName evidence="3">Cthe-2314-like HEPN domain-containing protein</fullName>
    </recommendedName>
</protein>
<sequence>MTWDISATLARVEHHFGKPQRQIAEASINSVNQRVRYAVFHYRSIDAELVAFKDRLGDRNLLEVHAGSDEEETEYYAFMDRVGAHAVACVQSIHALEDLLAATVYRCLNLDRFGKALDEHQLSLRETTTRLQTQPPYAKVQSQLESLKPNPHFAHIDALSNKAKHSTIVRPWISQNTDSTRPDPLLFYFEAFTRRTDTFAQVPFNDLLEPALRFAGNTRVDIGIELTALLK</sequence>
<dbReference type="RefSeq" id="WP_233395514.1">
    <property type="nucleotide sequence ID" value="NZ_JAJTWT010000027.1"/>
</dbReference>